<dbReference type="GO" id="GO:0051500">
    <property type="term" value="F:D-tyrosyl-tRNA(Tyr) deacylase activity"/>
    <property type="evidence" value="ECO:0007669"/>
    <property type="project" value="TreeGrafter"/>
</dbReference>
<dbReference type="PANTHER" id="PTHR10472">
    <property type="entry name" value="D-TYROSYL-TRNA TYR DEACYLASE"/>
    <property type="match status" value="1"/>
</dbReference>
<sequence>MKVVLQRVQRASVTVAERTVAAIGPGLLVLVGVAQGDTVDDVVYLADRIRLLRLFEDEAGKMNRSLEEVGGAVLLVSQFTLLADCRKGRRPGFSAAAPPDQAEQLYLALAARLREQAVAVATGIFQADMQVELVNDGPVTLLLDSRREN</sequence>
<accession>A0A1G6XE12</accession>
<comment type="subcellular location">
    <subcellularLocation>
        <location evidence="2">Cytoplasm</location>
    </subcellularLocation>
</comment>
<keyword evidence="2" id="KW-0820">tRNA-binding</keyword>
<dbReference type="EC" id="3.1.1.96" evidence="2"/>
<dbReference type="GO" id="GO:0019478">
    <property type="term" value="P:D-amino acid catabolic process"/>
    <property type="evidence" value="ECO:0007669"/>
    <property type="project" value="UniProtKB-UniRule"/>
</dbReference>
<evidence type="ECO:0000313" key="3">
    <source>
        <dbReference type="EMBL" id="SDD76321.1"/>
    </source>
</evidence>
<proteinExistence type="inferred from homology"/>
<evidence type="ECO:0000256" key="2">
    <source>
        <dbReference type="HAMAP-Rule" id="MF_00518"/>
    </source>
</evidence>
<dbReference type="GO" id="GO:0043908">
    <property type="term" value="F:Ser(Gly)-tRNA(Ala) hydrolase activity"/>
    <property type="evidence" value="ECO:0007669"/>
    <property type="project" value="UniProtKB-UniRule"/>
</dbReference>
<dbReference type="InterPro" id="IPR003732">
    <property type="entry name" value="Daa-tRNA_deacyls_DTD"/>
</dbReference>
<dbReference type="PANTHER" id="PTHR10472:SF5">
    <property type="entry name" value="D-AMINOACYL-TRNA DEACYLASE 1"/>
    <property type="match status" value="1"/>
</dbReference>
<dbReference type="GO" id="GO:0106026">
    <property type="term" value="F:Gly-tRNA(Ala) deacylase activity"/>
    <property type="evidence" value="ECO:0007669"/>
    <property type="project" value="UniProtKB-UniRule"/>
</dbReference>
<dbReference type="HAMAP" id="MF_00518">
    <property type="entry name" value="Deacylase_Dtd"/>
    <property type="match status" value="1"/>
</dbReference>
<dbReference type="Pfam" id="PF02580">
    <property type="entry name" value="Tyr_Deacylase"/>
    <property type="match status" value="1"/>
</dbReference>
<keyword evidence="4" id="KW-1185">Reference proteome</keyword>
<keyword evidence="2" id="KW-0963">Cytoplasm</keyword>
<organism evidence="3 4">
    <name type="scientific">Desulfuromonas thiophila</name>
    <dbReference type="NCBI Taxonomy" id="57664"/>
    <lineage>
        <taxon>Bacteria</taxon>
        <taxon>Pseudomonadati</taxon>
        <taxon>Thermodesulfobacteriota</taxon>
        <taxon>Desulfuromonadia</taxon>
        <taxon>Desulfuromonadales</taxon>
        <taxon>Desulfuromonadaceae</taxon>
        <taxon>Desulfuromonas</taxon>
    </lineage>
</organism>
<reference evidence="4" key="1">
    <citation type="submission" date="2016-10" db="EMBL/GenBank/DDBJ databases">
        <authorList>
            <person name="Varghese N."/>
            <person name="Submissions S."/>
        </authorList>
    </citation>
    <scope>NUCLEOTIDE SEQUENCE [LARGE SCALE GENOMIC DNA]</scope>
    <source>
        <strain evidence="4">DSM 8987</strain>
    </source>
</reference>
<dbReference type="AlphaFoldDB" id="A0A1G6XE12"/>
<name>A0A1G6XE12_9BACT</name>
<dbReference type="EMBL" id="FNAQ01000001">
    <property type="protein sequence ID" value="SDD76321.1"/>
    <property type="molecule type" value="Genomic_DNA"/>
</dbReference>
<feature type="short sequence motif" description="Gly-cisPro motif, important for rejection of L-amino acids" evidence="2">
    <location>
        <begin position="137"/>
        <end position="138"/>
    </location>
</feature>
<dbReference type="RefSeq" id="WP_092075410.1">
    <property type="nucleotide sequence ID" value="NZ_FNAQ01000001.1"/>
</dbReference>
<dbReference type="NCBIfam" id="TIGR00256">
    <property type="entry name" value="D-aminoacyl-tRNA deacylase"/>
    <property type="match status" value="1"/>
</dbReference>
<comment type="similarity">
    <text evidence="1 2">Belongs to the DTD family.</text>
</comment>
<dbReference type="STRING" id="57664.SAMN05661003_101235"/>
<dbReference type="InterPro" id="IPR023509">
    <property type="entry name" value="DTD-like_sf"/>
</dbReference>
<dbReference type="CDD" id="cd00563">
    <property type="entry name" value="Dtyr_deacylase"/>
    <property type="match status" value="1"/>
</dbReference>
<dbReference type="Proteomes" id="UP000243205">
    <property type="component" value="Unassembled WGS sequence"/>
</dbReference>
<dbReference type="SUPFAM" id="SSF69500">
    <property type="entry name" value="DTD-like"/>
    <property type="match status" value="1"/>
</dbReference>
<evidence type="ECO:0000313" key="4">
    <source>
        <dbReference type="Proteomes" id="UP000243205"/>
    </source>
</evidence>
<dbReference type="GO" id="GO:0000049">
    <property type="term" value="F:tRNA binding"/>
    <property type="evidence" value="ECO:0007669"/>
    <property type="project" value="UniProtKB-UniRule"/>
</dbReference>
<dbReference type="GO" id="GO:0005737">
    <property type="term" value="C:cytoplasm"/>
    <property type="evidence" value="ECO:0007669"/>
    <property type="project" value="UniProtKB-SubCell"/>
</dbReference>
<comment type="catalytic activity">
    <reaction evidence="2">
        <text>glycyl-tRNA(Ala) + H2O = tRNA(Ala) + glycine + H(+)</text>
        <dbReference type="Rhea" id="RHEA:53744"/>
        <dbReference type="Rhea" id="RHEA-COMP:9657"/>
        <dbReference type="Rhea" id="RHEA-COMP:13640"/>
        <dbReference type="ChEBI" id="CHEBI:15377"/>
        <dbReference type="ChEBI" id="CHEBI:15378"/>
        <dbReference type="ChEBI" id="CHEBI:57305"/>
        <dbReference type="ChEBI" id="CHEBI:78442"/>
        <dbReference type="ChEBI" id="CHEBI:78522"/>
    </reaction>
</comment>
<comment type="catalytic activity">
    <reaction evidence="2">
        <text>a D-aminoacyl-tRNA + H2O = a tRNA + a D-alpha-amino acid + H(+)</text>
        <dbReference type="Rhea" id="RHEA:13953"/>
        <dbReference type="Rhea" id="RHEA-COMP:10123"/>
        <dbReference type="Rhea" id="RHEA-COMP:10124"/>
        <dbReference type="ChEBI" id="CHEBI:15377"/>
        <dbReference type="ChEBI" id="CHEBI:15378"/>
        <dbReference type="ChEBI" id="CHEBI:59871"/>
        <dbReference type="ChEBI" id="CHEBI:78442"/>
        <dbReference type="ChEBI" id="CHEBI:79333"/>
        <dbReference type="EC" id="3.1.1.96"/>
    </reaction>
</comment>
<protein>
    <recommendedName>
        <fullName evidence="2">D-aminoacyl-tRNA deacylase</fullName>
        <shortName evidence="2">DTD</shortName>
        <ecNumber evidence="2">3.1.1.96</ecNumber>
    </recommendedName>
    <alternativeName>
        <fullName evidence="2">Gly-tRNA(Ala) deacylase</fullName>
        <ecNumber evidence="2">3.1.1.-</ecNumber>
    </alternativeName>
</protein>
<dbReference type="Gene3D" id="3.50.80.10">
    <property type="entry name" value="D-tyrosyl-tRNA(Tyr) deacylase"/>
    <property type="match status" value="1"/>
</dbReference>
<keyword evidence="2" id="KW-0378">Hydrolase</keyword>
<dbReference type="EC" id="3.1.1.-" evidence="2"/>
<comment type="domain">
    <text evidence="2">A Gly-cisPro motif from one monomer fits into the active site of the other monomer to allow specific chiral rejection of L-amino acids.</text>
</comment>
<dbReference type="FunFam" id="3.50.80.10:FF:000001">
    <property type="entry name" value="D-aminoacyl-tRNA deacylase"/>
    <property type="match status" value="1"/>
</dbReference>
<gene>
    <name evidence="2" type="primary">dtd</name>
    <name evidence="3" type="ORF">SAMN05661003_101235</name>
</gene>
<comment type="function">
    <text evidence="2">An aminoacyl-tRNA editing enzyme that deacylates mischarged D-aminoacyl-tRNAs. Also deacylates mischarged glycyl-tRNA(Ala), protecting cells against glycine mischarging by AlaRS. Acts via tRNA-based rather than protein-based catalysis; rejects L-amino acids rather than detecting D-amino acids in the active site. By recycling D-aminoacyl-tRNA to D-amino acids and free tRNA molecules, this enzyme counteracts the toxicity associated with the formation of D-aminoacyl-tRNA entities in vivo and helps enforce protein L-homochirality.</text>
</comment>
<keyword evidence="2" id="KW-0694">RNA-binding</keyword>
<dbReference type="OrthoDB" id="9801395at2"/>
<evidence type="ECO:0000256" key="1">
    <source>
        <dbReference type="ARBA" id="ARBA00009673"/>
    </source>
</evidence>
<comment type="subunit">
    <text evidence="2">Homodimer.</text>
</comment>